<protein>
    <recommendedName>
        <fullName evidence="4">Outer membrane protein beta-barrel domain-containing protein</fullName>
    </recommendedName>
</protein>
<accession>A0ABS0BAL2</accession>
<proteinExistence type="predicted"/>
<feature type="signal peptide" evidence="1">
    <location>
        <begin position="1"/>
        <end position="27"/>
    </location>
</feature>
<name>A0ABS0BAL2_9GAMM</name>
<feature type="chain" id="PRO_5046030173" description="Outer membrane protein beta-barrel domain-containing protein" evidence="1">
    <location>
        <begin position="28"/>
        <end position="276"/>
    </location>
</feature>
<keyword evidence="1" id="KW-0732">Signal</keyword>
<reference evidence="2 3" key="1">
    <citation type="submission" date="2020-11" db="EMBL/GenBank/DDBJ databases">
        <title>Draft Genome Sequence and Secondary Metabolite Biosynthetic Potential of the Lysobacter niastensis Type strain DSM 18481.</title>
        <authorList>
            <person name="Turrini P."/>
            <person name="Artuso I."/>
            <person name="Tescari M."/>
            <person name="Lugli G.A."/>
            <person name="Frangipani E."/>
            <person name="Ventura M."/>
            <person name="Visca P."/>
        </authorList>
    </citation>
    <scope>NUCLEOTIDE SEQUENCE [LARGE SCALE GENOMIC DNA]</scope>
    <source>
        <strain evidence="2 3">DSM 18481</strain>
    </source>
</reference>
<dbReference type="Gene3D" id="2.40.160.60">
    <property type="entry name" value="Outer membrane protein transport protein (OMPP1/FadL/TodX)"/>
    <property type="match status" value="1"/>
</dbReference>
<evidence type="ECO:0000313" key="3">
    <source>
        <dbReference type="Proteomes" id="UP001429984"/>
    </source>
</evidence>
<evidence type="ECO:0000256" key="1">
    <source>
        <dbReference type="SAM" id="SignalP"/>
    </source>
</evidence>
<evidence type="ECO:0000313" key="2">
    <source>
        <dbReference type="EMBL" id="MBF6024687.1"/>
    </source>
</evidence>
<comment type="caution">
    <text evidence="2">The sequence shown here is derived from an EMBL/GenBank/DDBJ whole genome shotgun (WGS) entry which is preliminary data.</text>
</comment>
<keyword evidence="3" id="KW-1185">Reference proteome</keyword>
<evidence type="ECO:0008006" key="4">
    <source>
        <dbReference type="Google" id="ProtNLM"/>
    </source>
</evidence>
<sequence length="276" mass="31009">MPLSTRQAIAGAACFSLLTLMPSAALAVEPLDTFSFRLSGYVSKFDTEIRADGETERGTPIDLERDLGLDNDNIIANLGLTWRPWENHEFGLSYYTQSSDKTRQTQRTFEFDGTVYEAQSTVRVDFDIDSYEAYYVWWAANNETWALGPRVGLLWYRMKLGLSLDIDSSGNQVGGAISNDVSADLPAPTIGGSWRWAFADDWRMSADAGYFSMNVNDVDGDVYFGRIGVEWFPWDRSGFLLDYTTSKISVDADKSDFSGNVDFNDSGLRLGYVYRF</sequence>
<organism evidence="2 3">
    <name type="scientific">Lysobacter niastensis</name>
    <dbReference type="NCBI Taxonomy" id="380629"/>
    <lineage>
        <taxon>Bacteria</taxon>
        <taxon>Pseudomonadati</taxon>
        <taxon>Pseudomonadota</taxon>
        <taxon>Gammaproteobacteria</taxon>
        <taxon>Lysobacterales</taxon>
        <taxon>Lysobacteraceae</taxon>
        <taxon>Lysobacter</taxon>
    </lineage>
</organism>
<dbReference type="SUPFAM" id="SSF56935">
    <property type="entry name" value="Porins"/>
    <property type="match status" value="1"/>
</dbReference>
<gene>
    <name evidence="2" type="ORF">IU514_11665</name>
</gene>
<dbReference type="EMBL" id="JADLZT010000006">
    <property type="protein sequence ID" value="MBF6024687.1"/>
    <property type="molecule type" value="Genomic_DNA"/>
</dbReference>
<dbReference type="RefSeq" id="WP_194931291.1">
    <property type="nucleotide sequence ID" value="NZ_JADLZT010000006.1"/>
</dbReference>
<dbReference type="Proteomes" id="UP001429984">
    <property type="component" value="Unassembled WGS sequence"/>
</dbReference>